<dbReference type="VEuPathDB" id="FungiDB:LEMA_uP082970.1"/>
<dbReference type="EMBL" id="FP929135">
    <property type="protein sequence ID" value="CBX99058.1"/>
    <property type="molecule type" value="Genomic_DNA"/>
</dbReference>
<reference evidence="3" key="1">
    <citation type="journal article" date="2011" name="Nat. Commun.">
        <title>Effector diversification within compartments of the Leptosphaeria maculans genome affected by Repeat-Induced Point mutations.</title>
        <authorList>
            <person name="Rouxel T."/>
            <person name="Grandaubert J."/>
            <person name="Hane J.K."/>
            <person name="Hoede C."/>
            <person name="van de Wouw A.P."/>
            <person name="Couloux A."/>
            <person name="Dominguez V."/>
            <person name="Anthouard V."/>
            <person name="Bally P."/>
            <person name="Bourras S."/>
            <person name="Cozijnsen A.J."/>
            <person name="Ciuffetti L.M."/>
            <person name="Degrave A."/>
            <person name="Dilmaghani A."/>
            <person name="Duret L."/>
            <person name="Fudal I."/>
            <person name="Goodwin S.B."/>
            <person name="Gout L."/>
            <person name="Glaser N."/>
            <person name="Linglin J."/>
            <person name="Kema G.H.J."/>
            <person name="Lapalu N."/>
            <person name="Lawrence C.B."/>
            <person name="May K."/>
            <person name="Meyer M."/>
            <person name="Ollivier B."/>
            <person name="Poulain J."/>
            <person name="Schoch C.L."/>
            <person name="Simon A."/>
            <person name="Spatafora J.W."/>
            <person name="Stachowiak A."/>
            <person name="Turgeon B.G."/>
            <person name="Tyler B.M."/>
            <person name="Vincent D."/>
            <person name="Weissenbach J."/>
            <person name="Amselem J."/>
            <person name="Quesneville H."/>
            <person name="Oliver R.P."/>
            <person name="Wincker P."/>
            <person name="Balesdent M.-H."/>
            <person name="Howlett B.J."/>
        </authorList>
    </citation>
    <scope>NUCLEOTIDE SEQUENCE [LARGE SCALE GENOMIC DNA]</scope>
    <source>
        <strain evidence="3">JN3 / isolate v23.1.3 / race Av1-4-5-6-7-8</strain>
    </source>
</reference>
<evidence type="ECO:0000313" key="3">
    <source>
        <dbReference type="Proteomes" id="UP000002668"/>
    </source>
</evidence>
<evidence type="ECO:0000256" key="1">
    <source>
        <dbReference type="SAM" id="MobiDB-lite"/>
    </source>
</evidence>
<dbReference type="HOGENOM" id="CLU_2347077_0_0_1"/>
<sequence length="97" mass="10465">MSISSCHTVDHVRPQGKFIAIRRDERYMLYPSHLSGASQVIRSDMGITSKASLPFPTHAFRGIEDTEDEVALMPGKAKETQGSADPADSSMGQSGPS</sequence>
<dbReference type="Proteomes" id="UP000002668">
    <property type="component" value="Genome"/>
</dbReference>
<accession>E5A613</accession>
<name>E5A613_LEPMJ</name>
<dbReference type="AlphaFoldDB" id="E5A613"/>
<proteinExistence type="predicted"/>
<dbReference type="GeneID" id="13282441"/>
<evidence type="ECO:0000313" key="2">
    <source>
        <dbReference type="EMBL" id="CBX99058.1"/>
    </source>
</evidence>
<keyword evidence="3" id="KW-1185">Reference proteome</keyword>
<organism evidence="2 3">
    <name type="scientific">Leptosphaeria maculans (strain JN3 / isolate v23.1.3 / race Av1-4-5-6-7-8)</name>
    <name type="common">Blackleg fungus</name>
    <name type="synonym">Phoma lingam</name>
    <dbReference type="NCBI Taxonomy" id="985895"/>
    <lineage>
        <taxon>Eukaryota</taxon>
        <taxon>Fungi</taxon>
        <taxon>Dikarya</taxon>
        <taxon>Ascomycota</taxon>
        <taxon>Pezizomycotina</taxon>
        <taxon>Dothideomycetes</taxon>
        <taxon>Pleosporomycetidae</taxon>
        <taxon>Pleosporales</taxon>
        <taxon>Pleosporineae</taxon>
        <taxon>Leptosphaeriaceae</taxon>
        <taxon>Plenodomus</taxon>
        <taxon>Plenodomus lingam/Leptosphaeria maculans species complex</taxon>
    </lineage>
</organism>
<dbReference type="InParanoid" id="E5A613"/>
<feature type="region of interest" description="Disordered" evidence="1">
    <location>
        <begin position="73"/>
        <end position="97"/>
    </location>
</feature>
<gene>
    <name evidence="2" type="ORF">LEMA_uP082970.1</name>
</gene>
<protein>
    <submittedName>
        <fullName evidence="2">Uncharacterized protein</fullName>
    </submittedName>
</protein>